<comment type="caution">
    <text evidence="3">The sequence shown here is derived from an EMBL/GenBank/DDBJ whole genome shotgun (WGS) entry which is preliminary data.</text>
</comment>
<feature type="chain" id="PRO_5032671516" evidence="2">
    <location>
        <begin position="19"/>
        <end position="144"/>
    </location>
</feature>
<reference evidence="3" key="1">
    <citation type="journal article" date="2020" name="mSystems">
        <title>Genome- and Community-Level Interaction Insights into Carbon Utilization and Element Cycling Functions of Hydrothermarchaeota in Hydrothermal Sediment.</title>
        <authorList>
            <person name="Zhou Z."/>
            <person name="Liu Y."/>
            <person name="Xu W."/>
            <person name="Pan J."/>
            <person name="Luo Z.H."/>
            <person name="Li M."/>
        </authorList>
    </citation>
    <scope>NUCLEOTIDE SEQUENCE [LARGE SCALE GENOMIC DNA]</scope>
    <source>
        <strain evidence="3">HyVt-345</strain>
    </source>
</reference>
<proteinExistence type="predicted"/>
<evidence type="ECO:0000313" key="3">
    <source>
        <dbReference type="EMBL" id="HEA20739.1"/>
    </source>
</evidence>
<dbReference type="InterPro" id="IPR036249">
    <property type="entry name" value="Thioredoxin-like_sf"/>
</dbReference>
<dbReference type="SUPFAM" id="SSF52833">
    <property type="entry name" value="Thioredoxin-like"/>
    <property type="match status" value="1"/>
</dbReference>
<dbReference type="PANTHER" id="PTHR15337:SF11">
    <property type="entry name" value="THIOREDOXIN DOMAIN-CONTAINING PROTEIN"/>
    <property type="match status" value="1"/>
</dbReference>
<dbReference type="Gene3D" id="3.40.30.10">
    <property type="entry name" value="Glutaredoxin"/>
    <property type="match status" value="1"/>
</dbReference>
<accession>A0A831QL59</accession>
<name>A0A831QL59_9FLAO</name>
<sequence>MKKYTYILMLFFASTLFAQDWQPSYADAVTEAQKQDKPILLVFAGSDWCAPCIKLDKTIWQSEEFSTYAAMNLILYRADFPRKKANQLSTALADKNNTLAEKFNPDGHFPLVLVLDANEKILGETGYLNSTPKAYIEHINSFIK</sequence>
<evidence type="ECO:0000256" key="1">
    <source>
        <dbReference type="ARBA" id="ARBA00022729"/>
    </source>
</evidence>
<protein>
    <submittedName>
        <fullName evidence="3">Thioredoxin family protein</fullName>
    </submittedName>
</protein>
<dbReference type="AlphaFoldDB" id="A0A831QL59"/>
<dbReference type="PANTHER" id="PTHR15337">
    <property type="entry name" value="ANTERIOR GRADIENT PROTEIN-RELATED"/>
    <property type="match status" value="1"/>
</dbReference>
<gene>
    <name evidence="3" type="ORF">ENH87_07450</name>
</gene>
<dbReference type="Pfam" id="PF13899">
    <property type="entry name" value="Thioredoxin_7"/>
    <property type="match status" value="1"/>
</dbReference>
<keyword evidence="1 2" id="KW-0732">Signal</keyword>
<feature type="signal peptide" evidence="2">
    <location>
        <begin position="1"/>
        <end position="18"/>
    </location>
</feature>
<dbReference type="EMBL" id="DRGL01000024">
    <property type="protein sequence ID" value="HEA20739.1"/>
    <property type="molecule type" value="Genomic_DNA"/>
</dbReference>
<dbReference type="InterPro" id="IPR051099">
    <property type="entry name" value="AGR/TXD"/>
</dbReference>
<dbReference type="Proteomes" id="UP000886191">
    <property type="component" value="Unassembled WGS sequence"/>
</dbReference>
<evidence type="ECO:0000256" key="2">
    <source>
        <dbReference type="SAM" id="SignalP"/>
    </source>
</evidence>
<organism evidence="3">
    <name type="scientific">Pricia antarctica</name>
    <dbReference type="NCBI Taxonomy" id="641691"/>
    <lineage>
        <taxon>Bacteria</taxon>
        <taxon>Pseudomonadati</taxon>
        <taxon>Bacteroidota</taxon>
        <taxon>Flavobacteriia</taxon>
        <taxon>Flavobacteriales</taxon>
        <taxon>Flavobacteriaceae</taxon>
        <taxon>Pricia</taxon>
    </lineage>
</organism>